<proteinExistence type="predicted"/>
<comment type="caution">
    <text evidence="3">The sequence shown here is derived from an EMBL/GenBank/DDBJ whole genome shotgun (WGS) entry which is preliminary data.</text>
</comment>
<dbReference type="AlphaFoldDB" id="A0A834Y1W9"/>
<feature type="domain" description="BEN" evidence="2">
    <location>
        <begin position="1"/>
        <end position="83"/>
    </location>
</feature>
<dbReference type="Gene3D" id="1.10.10.2590">
    <property type="entry name" value="BEN domain"/>
    <property type="match status" value="1"/>
</dbReference>
<reference evidence="3 4" key="1">
    <citation type="submission" date="2020-08" db="EMBL/GenBank/DDBJ databases">
        <title>Aphidius gifuensis genome sequencing and assembly.</title>
        <authorList>
            <person name="Du Z."/>
        </authorList>
    </citation>
    <scope>NUCLEOTIDE SEQUENCE [LARGE SCALE GENOMIC DNA]</scope>
    <source>
        <strain evidence="3">YNYX2018</strain>
        <tissue evidence="3">Adults</tissue>
    </source>
</reference>
<protein>
    <recommendedName>
        <fullName evidence="2">BEN domain-containing protein</fullName>
    </recommendedName>
</protein>
<dbReference type="Pfam" id="PF10523">
    <property type="entry name" value="BEN"/>
    <property type="match status" value="1"/>
</dbReference>
<accession>A0A834Y1W9</accession>
<evidence type="ECO:0000259" key="2">
    <source>
        <dbReference type="PROSITE" id="PS51457"/>
    </source>
</evidence>
<dbReference type="EMBL" id="JACMRX010000002">
    <property type="protein sequence ID" value="KAF7996132.1"/>
    <property type="molecule type" value="Genomic_DNA"/>
</dbReference>
<dbReference type="PROSITE" id="PS51457">
    <property type="entry name" value="BEN"/>
    <property type="match status" value="1"/>
</dbReference>
<dbReference type="Proteomes" id="UP000639338">
    <property type="component" value="Unassembled WGS sequence"/>
</dbReference>
<evidence type="ECO:0000313" key="4">
    <source>
        <dbReference type="Proteomes" id="UP000639338"/>
    </source>
</evidence>
<evidence type="ECO:0000313" key="3">
    <source>
        <dbReference type="EMBL" id="KAF7996132.1"/>
    </source>
</evidence>
<feature type="compositionally biased region" description="Polar residues" evidence="1">
    <location>
        <begin position="89"/>
        <end position="105"/>
    </location>
</feature>
<organism evidence="3 4">
    <name type="scientific">Aphidius gifuensis</name>
    <name type="common">Parasitoid wasp</name>
    <dbReference type="NCBI Taxonomy" id="684658"/>
    <lineage>
        <taxon>Eukaryota</taxon>
        <taxon>Metazoa</taxon>
        <taxon>Ecdysozoa</taxon>
        <taxon>Arthropoda</taxon>
        <taxon>Hexapoda</taxon>
        <taxon>Insecta</taxon>
        <taxon>Pterygota</taxon>
        <taxon>Neoptera</taxon>
        <taxon>Endopterygota</taxon>
        <taxon>Hymenoptera</taxon>
        <taxon>Apocrita</taxon>
        <taxon>Ichneumonoidea</taxon>
        <taxon>Braconidae</taxon>
        <taxon>Aphidiinae</taxon>
        <taxon>Aphidius</taxon>
    </lineage>
</organism>
<dbReference type="InterPro" id="IPR018379">
    <property type="entry name" value="BEN_domain"/>
</dbReference>
<feature type="region of interest" description="Disordered" evidence="1">
    <location>
        <begin position="80"/>
        <end position="105"/>
    </location>
</feature>
<gene>
    <name evidence="3" type="ORF">HCN44_010798</name>
</gene>
<name>A0A834Y1W9_APHGI</name>
<keyword evidence="4" id="KW-1185">Reference proteome</keyword>
<evidence type="ECO:0000256" key="1">
    <source>
        <dbReference type="SAM" id="MobiDB-lite"/>
    </source>
</evidence>
<sequence length="105" mass="11439">MLKKEASYASLLIKFLVPETVLATHSRTGKKSNAFLNRAAKPGIDERIITAIYESIKKIYPQANKSFVLNGITSACNTASSKVRKQARKNSGSNPARKNSGSNQI</sequence>
<dbReference type="SMART" id="SM01025">
    <property type="entry name" value="BEN"/>
    <property type="match status" value="1"/>
</dbReference>
<dbReference type="GO" id="GO:0003677">
    <property type="term" value="F:DNA binding"/>
    <property type="evidence" value="ECO:0007669"/>
    <property type="project" value="InterPro"/>
</dbReference>